<evidence type="ECO:0000259" key="12">
    <source>
        <dbReference type="PROSITE" id="PS50850"/>
    </source>
</evidence>
<keyword evidence="8 11" id="KW-0472">Membrane</keyword>
<feature type="domain" description="Major facilitator superfamily (MFS) profile" evidence="12">
    <location>
        <begin position="20"/>
        <end position="434"/>
    </location>
</feature>
<evidence type="ECO:0000256" key="9">
    <source>
        <dbReference type="ARBA" id="ARBA00037295"/>
    </source>
</evidence>
<dbReference type="EMBL" id="JAENJH010000007">
    <property type="protein sequence ID" value="MBK1787618.1"/>
    <property type="molecule type" value="Genomic_DNA"/>
</dbReference>
<dbReference type="Proteomes" id="UP000635245">
    <property type="component" value="Unassembled WGS sequence"/>
</dbReference>
<keyword evidence="6" id="KW-0769">Symport</keyword>
<feature type="transmembrane region" description="Helical" evidence="11">
    <location>
        <begin position="340"/>
        <end position="359"/>
    </location>
</feature>
<evidence type="ECO:0000313" key="14">
    <source>
        <dbReference type="Proteomes" id="UP000635245"/>
    </source>
</evidence>
<feature type="transmembrane region" description="Helical" evidence="11">
    <location>
        <begin position="158"/>
        <end position="181"/>
    </location>
</feature>
<feature type="transmembrane region" description="Helical" evidence="11">
    <location>
        <begin position="315"/>
        <end position="334"/>
    </location>
</feature>
<evidence type="ECO:0000313" key="13">
    <source>
        <dbReference type="EMBL" id="MBK1787618.1"/>
    </source>
</evidence>
<organism evidence="13 14">
    <name type="scientific">Prauserella cavernicola</name>
    <dbReference type="NCBI Taxonomy" id="2800127"/>
    <lineage>
        <taxon>Bacteria</taxon>
        <taxon>Bacillati</taxon>
        <taxon>Actinomycetota</taxon>
        <taxon>Actinomycetes</taxon>
        <taxon>Pseudonocardiales</taxon>
        <taxon>Pseudonocardiaceae</taxon>
        <taxon>Prauserella</taxon>
    </lineage>
</organism>
<dbReference type="GO" id="GO:0015293">
    <property type="term" value="F:symporter activity"/>
    <property type="evidence" value="ECO:0007669"/>
    <property type="project" value="UniProtKB-KW"/>
</dbReference>
<keyword evidence="7 11" id="KW-1133">Transmembrane helix</keyword>
<gene>
    <name evidence="13" type="ORF">JHE00_25105</name>
</gene>
<sequence>MSDSVSAGQTAPDRREVRLVVASSVVGTTVEWYDFFLYGTAAGIIFNRFYFPSDDPLVGTLLAFATFALGFVARPVGGLIFGHIGDRIGRKKTLVATMLIMGVATCAIGLIPTYDSIGTAAPILLVLMRLAQGVAIGGEWGGAVLMSVEYAPKGRRGLYGSFPQLGLALGLVLGTGVFAGLGAMMDEAAFLSWGWRIAFLLSAVLVIAGMVIRLKVMETPAFRQLEQTEAKATVPALELVRNKLSRRHVLLGMGSRWIEGVAFNTWAVFSISFGAGTLEMPQQTLLISVMIAALMMVVFIPLFGRLSDTVGRRALFGWGALIAGVVAYPALALLGTGTPVLAGVGLVLALGVLYPMMYGPQAAFYSEMFPVNVRCTGISFVYQFSGIFASGLTPLVLSYLVGLDNDGYSLVAIYLVVAAVISAVCTFAVRKQDLLRIAEAEQSDLDARAATTPTSA</sequence>
<evidence type="ECO:0000256" key="8">
    <source>
        <dbReference type="ARBA" id="ARBA00023136"/>
    </source>
</evidence>
<dbReference type="SUPFAM" id="SSF103473">
    <property type="entry name" value="MFS general substrate transporter"/>
    <property type="match status" value="1"/>
</dbReference>
<protein>
    <recommendedName>
        <fullName evidence="10">Putative proline/betaine transporter</fullName>
    </recommendedName>
</protein>
<feature type="transmembrane region" description="Helical" evidence="11">
    <location>
        <begin position="284"/>
        <end position="303"/>
    </location>
</feature>
<comment type="similarity">
    <text evidence="2">Belongs to the major facilitator superfamily. Metabolite:H+ Symporter (MHS) family (TC 2.A.1.6) family.</text>
</comment>
<feature type="transmembrane region" description="Helical" evidence="11">
    <location>
        <begin position="193"/>
        <end position="214"/>
    </location>
</feature>
<evidence type="ECO:0000256" key="11">
    <source>
        <dbReference type="SAM" id="Phobius"/>
    </source>
</evidence>
<dbReference type="InterPro" id="IPR036259">
    <property type="entry name" value="MFS_trans_sf"/>
</dbReference>
<feature type="transmembrane region" description="Helical" evidence="11">
    <location>
        <begin position="93"/>
        <end position="111"/>
    </location>
</feature>
<evidence type="ECO:0000256" key="10">
    <source>
        <dbReference type="ARBA" id="ARBA00039918"/>
    </source>
</evidence>
<reference evidence="13" key="1">
    <citation type="submission" date="2020-12" db="EMBL/GenBank/DDBJ databases">
        <title>Prauserella sp. ASG 168, a novel actinomycete isolated from cave rock.</title>
        <authorList>
            <person name="Suriyachadkun C."/>
        </authorList>
    </citation>
    <scope>NUCLEOTIDE SEQUENCE</scope>
    <source>
        <strain evidence="13">ASG 168</strain>
    </source>
</reference>
<dbReference type="PANTHER" id="PTHR43045:SF1">
    <property type="entry name" value="SHIKIMATE TRANSPORTER"/>
    <property type="match status" value="1"/>
</dbReference>
<dbReference type="InterPro" id="IPR020846">
    <property type="entry name" value="MFS_dom"/>
</dbReference>
<keyword evidence="5 11" id="KW-0812">Transmembrane</keyword>
<feature type="transmembrane region" description="Helical" evidence="11">
    <location>
        <begin position="407"/>
        <end position="429"/>
    </location>
</feature>
<dbReference type="PROSITE" id="PS50850">
    <property type="entry name" value="MFS"/>
    <property type="match status" value="1"/>
</dbReference>
<feature type="transmembrane region" description="Helical" evidence="11">
    <location>
        <begin position="257"/>
        <end position="278"/>
    </location>
</feature>
<feature type="transmembrane region" description="Helical" evidence="11">
    <location>
        <begin position="123"/>
        <end position="146"/>
    </location>
</feature>
<comment type="caution">
    <text evidence="13">The sequence shown here is derived from an EMBL/GenBank/DDBJ whole genome shotgun (WGS) entry which is preliminary data.</text>
</comment>
<proteinExistence type="inferred from homology"/>
<dbReference type="AlphaFoldDB" id="A0A934V8C9"/>
<evidence type="ECO:0000256" key="6">
    <source>
        <dbReference type="ARBA" id="ARBA00022847"/>
    </source>
</evidence>
<evidence type="ECO:0000256" key="4">
    <source>
        <dbReference type="ARBA" id="ARBA00022475"/>
    </source>
</evidence>
<dbReference type="GO" id="GO:0005886">
    <property type="term" value="C:plasma membrane"/>
    <property type="evidence" value="ECO:0007669"/>
    <property type="project" value="UniProtKB-SubCell"/>
</dbReference>
<comment type="function">
    <text evidence="9">May be a proton symporter involved in the uptake of osmolytes such as proline and glycine betaine.</text>
</comment>
<keyword evidence="3" id="KW-0813">Transport</keyword>
<dbReference type="CDD" id="cd17369">
    <property type="entry name" value="MFS_ShiA_like"/>
    <property type="match status" value="1"/>
</dbReference>
<dbReference type="PANTHER" id="PTHR43045">
    <property type="entry name" value="SHIKIMATE TRANSPORTER"/>
    <property type="match status" value="1"/>
</dbReference>
<dbReference type="Gene3D" id="1.20.1250.20">
    <property type="entry name" value="MFS general substrate transporter like domains"/>
    <property type="match status" value="2"/>
</dbReference>
<dbReference type="InterPro" id="IPR011701">
    <property type="entry name" value="MFS"/>
</dbReference>
<evidence type="ECO:0000256" key="1">
    <source>
        <dbReference type="ARBA" id="ARBA00004651"/>
    </source>
</evidence>
<evidence type="ECO:0000256" key="5">
    <source>
        <dbReference type="ARBA" id="ARBA00022692"/>
    </source>
</evidence>
<evidence type="ECO:0000256" key="2">
    <source>
        <dbReference type="ARBA" id="ARBA00008240"/>
    </source>
</evidence>
<dbReference type="RefSeq" id="WP_200322441.1">
    <property type="nucleotide sequence ID" value="NZ_JAENJH010000007.1"/>
</dbReference>
<dbReference type="Pfam" id="PF07690">
    <property type="entry name" value="MFS_1"/>
    <property type="match status" value="1"/>
</dbReference>
<evidence type="ECO:0000256" key="3">
    <source>
        <dbReference type="ARBA" id="ARBA00022448"/>
    </source>
</evidence>
<evidence type="ECO:0000256" key="7">
    <source>
        <dbReference type="ARBA" id="ARBA00022989"/>
    </source>
</evidence>
<name>A0A934V8C9_9PSEU</name>
<comment type="subcellular location">
    <subcellularLocation>
        <location evidence="1">Cell membrane</location>
        <topology evidence="1">Multi-pass membrane protein</topology>
    </subcellularLocation>
</comment>
<keyword evidence="4" id="KW-1003">Cell membrane</keyword>
<feature type="transmembrane region" description="Helical" evidence="11">
    <location>
        <begin position="32"/>
        <end position="51"/>
    </location>
</feature>
<feature type="transmembrane region" description="Helical" evidence="11">
    <location>
        <begin position="380"/>
        <end position="401"/>
    </location>
</feature>
<accession>A0A934V8C9</accession>
<feature type="transmembrane region" description="Helical" evidence="11">
    <location>
        <begin position="57"/>
        <end position="81"/>
    </location>
</feature>
<keyword evidence="14" id="KW-1185">Reference proteome</keyword>
<dbReference type="FunFam" id="1.20.1250.20:FF:000001">
    <property type="entry name" value="Dicarboxylate MFS transporter"/>
    <property type="match status" value="1"/>
</dbReference>